<keyword evidence="2" id="KW-1003">Cell membrane</keyword>
<evidence type="ECO:0000313" key="7">
    <source>
        <dbReference type="Proteomes" id="UP000293073"/>
    </source>
</evidence>
<dbReference type="InterPro" id="IPR001851">
    <property type="entry name" value="ABC_transp_permease"/>
</dbReference>
<dbReference type="PANTHER" id="PTHR43370">
    <property type="entry name" value="SUGAR ABC TRANSPORTER INTEGRAL MEMBRANE PROTEIN-RELATED"/>
    <property type="match status" value="1"/>
</dbReference>
<evidence type="ECO:0000256" key="5">
    <source>
        <dbReference type="ARBA" id="ARBA00023136"/>
    </source>
</evidence>
<comment type="subcellular location">
    <subcellularLocation>
        <location evidence="1">Cell membrane</location>
        <topology evidence="1">Multi-pass membrane protein</topology>
    </subcellularLocation>
</comment>
<proteinExistence type="predicted"/>
<dbReference type="KEGG" id="hezz:EO776_09700"/>
<keyword evidence="3" id="KW-0812">Transmembrane</keyword>
<evidence type="ECO:0000256" key="4">
    <source>
        <dbReference type="ARBA" id="ARBA00022989"/>
    </source>
</evidence>
<keyword evidence="4" id="KW-1133">Transmembrane helix</keyword>
<dbReference type="AlphaFoldDB" id="A0A256K9J8"/>
<dbReference type="GO" id="GO:0022857">
    <property type="term" value="F:transmembrane transporter activity"/>
    <property type="evidence" value="ECO:0007669"/>
    <property type="project" value="InterPro"/>
</dbReference>
<organism evidence="6 7">
    <name type="scientific">Halorubrum ezzemoulense</name>
    <name type="common">Halorubrum chaoviator</name>
    <dbReference type="NCBI Taxonomy" id="337243"/>
    <lineage>
        <taxon>Archaea</taxon>
        <taxon>Methanobacteriati</taxon>
        <taxon>Methanobacteriota</taxon>
        <taxon>Stenosarchaea group</taxon>
        <taxon>Halobacteria</taxon>
        <taxon>Halobacteriales</taxon>
        <taxon>Haloferacaceae</taxon>
        <taxon>Halorubrum</taxon>
    </lineage>
</organism>
<name>A0A256K9J8_HALEZ</name>
<accession>A0A256K9J8</accession>
<keyword evidence="5" id="KW-0472">Membrane</keyword>
<reference evidence="7" key="1">
    <citation type="submission" date="2019-01" db="EMBL/GenBank/DDBJ databases">
        <title>Complete genome of Halorubrum ezzemoulense strain FB21.</title>
        <authorList>
            <person name="Feng Y."/>
            <person name="Louyakis A.S."/>
            <person name="Papke R.T."/>
            <person name="Gogarten J.P."/>
        </authorList>
    </citation>
    <scope>NUCLEOTIDE SEQUENCE [LARGE SCALE GENOMIC DNA]</scope>
    <source>
        <strain evidence="7">Fb21</strain>
    </source>
</reference>
<dbReference type="GeneID" id="38950618"/>
<dbReference type="GO" id="GO:0005886">
    <property type="term" value="C:plasma membrane"/>
    <property type="evidence" value="ECO:0007669"/>
    <property type="project" value="UniProtKB-SubCell"/>
</dbReference>
<dbReference type="Pfam" id="PF02653">
    <property type="entry name" value="BPD_transp_2"/>
    <property type="match status" value="1"/>
</dbReference>
<dbReference type="Proteomes" id="UP000293073">
    <property type="component" value="Chromosome"/>
</dbReference>
<dbReference type="PANTHER" id="PTHR43370:SF1">
    <property type="entry name" value="GUANOSINE ABC TRANSPORTER PERMEASE PROTEIN NUPQ"/>
    <property type="match status" value="1"/>
</dbReference>
<dbReference type="EMBL" id="CP034940">
    <property type="protein sequence ID" value="QAY20260.1"/>
    <property type="molecule type" value="Genomic_DNA"/>
</dbReference>
<dbReference type="CDD" id="cd06580">
    <property type="entry name" value="TM_PBP1_transp_TpRbsC_like"/>
    <property type="match status" value="1"/>
</dbReference>
<protein>
    <submittedName>
        <fullName evidence="6">ABC transporter permease</fullName>
    </submittedName>
</protein>
<gene>
    <name evidence="6" type="ORF">EO776_09700</name>
</gene>
<dbReference type="RefSeq" id="WP_100050378.1">
    <property type="nucleotide sequence ID" value="NZ_CP034940.1"/>
</dbReference>
<evidence type="ECO:0000256" key="2">
    <source>
        <dbReference type="ARBA" id="ARBA00022475"/>
    </source>
</evidence>
<evidence type="ECO:0000313" key="6">
    <source>
        <dbReference type="EMBL" id="QAY20260.1"/>
    </source>
</evidence>
<sequence length="349" mass="36332">MSLAGYADGNRLRIGDGAALVAAAVAVAVALDLPIVEIVTIGFVERSHQSATPIALTAIGGLYAEKSGVFNIGVEGFMIFGAATAATTMWIISGGDPGQSDIWLAILASVLVSLAFAVLFAILLIRYEADQIVAGLALWFVGLGFGPFMAVLVWDSRNSPSLESIDNLAIPVLADVPVLGRILFDASPLVMITAVVAVAAWKFLNDTRYGYWIQAAGENPEALDTAGVDLTRVRYAAVIFSGVMAGLGGAVLLAQAGSFTGTGDTMVSGRGWIGIVAYLFGNYNPLGAAAAALVFGGLDMLQIQLQTVGINVPNRLVNLFPYAGVILVLTIWGSTRTPSAVGETYESEE</sequence>
<evidence type="ECO:0000256" key="3">
    <source>
        <dbReference type="ARBA" id="ARBA00022692"/>
    </source>
</evidence>
<evidence type="ECO:0000256" key="1">
    <source>
        <dbReference type="ARBA" id="ARBA00004651"/>
    </source>
</evidence>